<proteinExistence type="predicted"/>
<dbReference type="EMBL" id="JAZAVK010000017">
    <property type="protein sequence ID" value="KAK7430679.1"/>
    <property type="molecule type" value="Genomic_DNA"/>
</dbReference>
<organism evidence="1 2">
    <name type="scientific">Neonectria magnoliae</name>
    <dbReference type="NCBI Taxonomy" id="2732573"/>
    <lineage>
        <taxon>Eukaryota</taxon>
        <taxon>Fungi</taxon>
        <taxon>Dikarya</taxon>
        <taxon>Ascomycota</taxon>
        <taxon>Pezizomycotina</taxon>
        <taxon>Sordariomycetes</taxon>
        <taxon>Hypocreomycetidae</taxon>
        <taxon>Hypocreales</taxon>
        <taxon>Nectriaceae</taxon>
        <taxon>Neonectria</taxon>
    </lineage>
</organism>
<evidence type="ECO:0000313" key="1">
    <source>
        <dbReference type="EMBL" id="KAK7430679.1"/>
    </source>
</evidence>
<dbReference type="Proteomes" id="UP001498421">
    <property type="component" value="Unassembled WGS sequence"/>
</dbReference>
<accession>A0ABR1IBP8</accession>
<gene>
    <name evidence="1" type="ORF">QQZ08_002723</name>
</gene>
<comment type="caution">
    <text evidence="1">The sequence shown here is derived from an EMBL/GenBank/DDBJ whole genome shotgun (WGS) entry which is preliminary data.</text>
</comment>
<protein>
    <recommendedName>
        <fullName evidence="3">Sesquiterpene synthase</fullName>
    </recommendedName>
</protein>
<name>A0ABR1IBP8_9HYPO</name>
<evidence type="ECO:0008006" key="3">
    <source>
        <dbReference type="Google" id="ProtNLM"/>
    </source>
</evidence>
<keyword evidence="2" id="KW-1185">Reference proteome</keyword>
<evidence type="ECO:0000313" key="2">
    <source>
        <dbReference type="Proteomes" id="UP001498421"/>
    </source>
</evidence>
<reference evidence="1 2" key="1">
    <citation type="journal article" date="2025" name="Microbiol. Resour. Announc.">
        <title>Draft genome sequences for Neonectria magnoliae and Neonectria punicea, canker pathogens of Liriodendron tulipifera and Acer saccharum in West Virginia.</title>
        <authorList>
            <person name="Petronek H.M."/>
            <person name="Kasson M.T."/>
            <person name="Metheny A.M."/>
            <person name="Stauder C.M."/>
            <person name="Lovett B."/>
            <person name="Lynch S.C."/>
            <person name="Garnas J.R."/>
            <person name="Kasson L.R."/>
            <person name="Stajich J.E."/>
        </authorList>
    </citation>
    <scope>NUCLEOTIDE SEQUENCE [LARGE SCALE GENOMIC DNA]</scope>
    <source>
        <strain evidence="1 2">NRRL 64651</strain>
    </source>
</reference>
<sequence>MRLICCVIHHRNDRVPEELLKAKEVLQVAIVADKYDLGLALSYARAQWLKPSYNEDMENTAYLMAAVFLFCDMDAFVTRSLDLTLHYKDRY</sequence>